<evidence type="ECO:0000256" key="5">
    <source>
        <dbReference type="ARBA" id="ARBA00023054"/>
    </source>
</evidence>
<dbReference type="InterPro" id="IPR032108">
    <property type="entry name" value="CLIP1_ZNF"/>
</dbReference>
<feature type="compositionally biased region" description="Basic and acidic residues" evidence="8">
    <location>
        <begin position="42"/>
        <end position="57"/>
    </location>
</feature>
<evidence type="ECO:0000256" key="7">
    <source>
        <dbReference type="SAM" id="Coils"/>
    </source>
</evidence>
<dbReference type="PROSITE" id="PS00845">
    <property type="entry name" value="CAP_GLY_1"/>
    <property type="match status" value="2"/>
</dbReference>
<dbReference type="Pfam" id="PF16641">
    <property type="entry name" value="CLIP1_ZNF"/>
    <property type="match status" value="2"/>
</dbReference>
<feature type="compositionally biased region" description="Polar residues" evidence="8">
    <location>
        <begin position="17"/>
        <end position="26"/>
    </location>
</feature>
<feature type="coiled-coil region" evidence="7">
    <location>
        <begin position="1519"/>
        <end position="1673"/>
    </location>
</feature>
<evidence type="ECO:0000313" key="11">
    <source>
        <dbReference type="Proteomes" id="UP000837857"/>
    </source>
</evidence>
<feature type="coiled-coil region" evidence="7">
    <location>
        <begin position="689"/>
        <end position="716"/>
    </location>
</feature>
<name>A0ABN8J0F7_9NEOP</name>
<keyword evidence="5 7" id="KW-0175">Coiled coil</keyword>
<keyword evidence="2" id="KW-0963">Cytoplasm</keyword>
<feature type="region of interest" description="Disordered" evidence="8">
    <location>
        <begin position="196"/>
        <end position="234"/>
    </location>
</feature>
<dbReference type="PANTHER" id="PTHR18916">
    <property type="entry name" value="DYNACTIN 1-RELATED MICROTUBULE-BINDING"/>
    <property type="match status" value="1"/>
</dbReference>
<keyword evidence="4" id="KW-0677">Repeat</keyword>
<dbReference type="SUPFAM" id="SSF74924">
    <property type="entry name" value="Cap-Gly domain"/>
    <property type="match status" value="2"/>
</dbReference>
<evidence type="ECO:0000256" key="8">
    <source>
        <dbReference type="SAM" id="MobiDB-lite"/>
    </source>
</evidence>
<feature type="coiled-coil region" evidence="7">
    <location>
        <begin position="920"/>
        <end position="1116"/>
    </location>
</feature>
<evidence type="ECO:0000256" key="2">
    <source>
        <dbReference type="ARBA" id="ARBA00022490"/>
    </source>
</evidence>
<dbReference type="InterPro" id="IPR036859">
    <property type="entry name" value="CAP-Gly_dom_sf"/>
</dbReference>
<dbReference type="Gene3D" id="1.10.287.1490">
    <property type="match status" value="1"/>
</dbReference>
<dbReference type="Proteomes" id="UP000837857">
    <property type="component" value="Chromosome 7"/>
</dbReference>
<sequence>MLVRSETRLDDKRRTNRSVPDTSQKQPAAVASHSSHGSSSDTLRKSSEDFSRKHLSDLIEDEEDEVTSSLPDKHRTFRKASTASSTFSGTSMDALWEKHPRRLSEAGLRRSSDHSVILTEDTDSFIIGERVWVGGTKPGQIAYIGETQFAPGDWAGIVLDDPIGKNDGSVAGVRYFQCPEKRGVFSRLTRLTRTPLVTHGPHDASPISDAGSVFERPPSGAARPRRTLSPNGSVRSVVSSKMNASISTTTNGELRLGDRVIVSSSRGSKAGALRYVGVTEFASGVWAGVELDDPLGKNDGSVDGKRYFECAPRFGLFAPIAKVSKSPSNRKPGACAIHSNGRATPVRRSNSRESLTSLGTSVASSRVGPHRSAPNLHDKTLLVKHVERDRCAVIAVPTPRVYYDLVFRSEPKCNELRARRWSSDTLPKSWRCSESVLSFERSRRSESSGSSGVASASEVVRVGGRPAAVTRASRRVAGDLFVDMPPPRTHFSGFGKSYHFSCVSPFQFTYPYVRAGPRASSTPVSAKNALQELLREKQHHLERLMRERELERAEIARVSLQVERAENALELVKREATQTNTENAKLKVELDKLNKMLEDERQKVEDLMFRNEEENINREDYNRYKEAMEQEKAAREQHIRELEAEIALQAARAETTAAALKVLEDQRSSEIATMAEQHKEELSAAHTLSSELQKLLDEAYALLKEKENEKDSLGKSMSEELSRLKLDSEKALNEAKTKIAIAQTEFETQVSVLTAKLQLAESKLDAEKQNVERLNKENSQTVIDLNTKISQLQAALDDKALELNKVLGTSKEHEVSLNKEITKLKMELSARILDIEQLEDLRKKQETANKSLQDAISEVKEELTNKVNEYESFFAETAQQNEKNRAEILKLQQSLHSKTKDYEKLLSESTESSHASEKLINEYKQTLHERDKEIIKLKDDFEQTTANFNIKHSKIAEEHKKEIDDRNLKIEQLIKEIEGQKLALDESKVELDTLNTKFTLNVDELKALKQENERLKHSLDELTRVHNELKEKMSTMELEIGELKRQLNGSIEKCEELQTSKEKVEKEYMSLTGQTTDSNEQFNKLSQHLKDTENELQELRNKHREVSNNYGRTEQELKQKLFKLQEDFSVERGQLLDSINENVEKYKTVENKIKDFEIHVNEANNRIKEIENQNDSLLDENSILKREIESLKIKEQEINVEYEAIRKKLELEIDRYKEEVSILKAEGATSEVKLMEKVDQLTEAQNDLNNKLEEARKHEDSLQKILDDMTAQMNNQTVQHQKEILQVQDQLSSVNDELNKYKAEEQKINEVLEEKQNVIKDLSLKLEMMEIDVKSNVELVTEKERQLAQVKEELSKVTENKQKLEEQHNNLSLETLTIKQKYENLLSNASAEESILKEQLDQMESVKKEISIINNEKTILESKLNDASTELAQLRVKSEDAENKLKENMNMTTNLSKEVEKKEKLIQNYIEQINTDSVKFKKLEEEIADIKTKLINKDKIIEENEKQLLKLKESLTSGSDETQQAFKVLQTESEQLKEKHKSEIETLTNETKSLKNTISEKEKEIETLQKTEEKIIELQQLLEKSESDIRKLTNINEGQKLNYEDLNNQLQVQFNEYKKENKNLRHELNNTVHDYEKQLQETKDKLKAEIGIQNQLQSKLVDSEKRILELSEKLELITVQQTSEGNKDERLEKLTIELQAARKLSADSLANSEMTINNLKTEIEKKIKNLKEKDETITKLQEDLKNNKIKVEMAEREKLLMQKEMALIGKNLRDKNDNDAMGTLGQGDTTTIQDDKETIDGQVSFLNSVIVDMQRKNEQLMARVQALEGGTSPDEPPLFNGRKTRAPRLFCDICDVFDSHDTEECPRQEAATPPPPARAPPPPRPYCDICEVFGHATEDCDEEETF</sequence>
<feature type="region of interest" description="Disordered" evidence="8">
    <location>
        <begin position="328"/>
        <end position="373"/>
    </location>
</feature>
<feature type="domain" description="CAP-Gly" evidence="9">
    <location>
        <begin position="145"/>
        <end position="187"/>
    </location>
</feature>
<feature type="coiled-coil region" evidence="7">
    <location>
        <begin position="750"/>
        <end position="784"/>
    </location>
</feature>
<dbReference type="PANTHER" id="PTHR18916:SF82">
    <property type="entry name" value="CAP-GLY DOMAIN-CONTAINING PROTEIN"/>
    <property type="match status" value="1"/>
</dbReference>
<dbReference type="SMART" id="SM01052">
    <property type="entry name" value="CAP_GLY"/>
    <property type="match status" value="2"/>
</dbReference>
<comment type="subcellular location">
    <subcellularLocation>
        <location evidence="1">Cytoplasm</location>
        <location evidence="1">Cytoskeleton</location>
    </subcellularLocation>
</comment>
<keyword evidence="11" id="KW-1185">Reference proteome</keyword>
<evidence type="ECO:0000259" key="9">
    <source>
        <dbReference type="PROSITE" id="PS50245"/>
    </source>
</evidence>
<feature type="compositionally biased region" description="Pro residues" evidence="8">
    <location>
        <begin position="1872"/>
        <end position="1885"/>
    </location>
</feature>
<dbReference type="Gene3D" id="2.30.30.190">
    <property type="entry name" value="CAP Gly-rich-like domain"/>
    <property type="match status" value="2"/>
</dbReference>
<feature type="coiled-coil region" evidence="7">
    <location>
        <begin position="835"/>
        <end position="869"/>
    </location>
</feature>
<dbReference type="Pfam" id="PF01302">
    <property type="entry name" value="CAP_GLY"/>
    <property type="match status" value="2"/>
</dbReference>
<organism evidence="10 11">
    <name type="scientific">Iphiclides podalirius</name>
    <name type="common">scarce swallowtail</name>
    <dbReference type="NCBI Taxonomy" id="110791"/>
    <lineage>
        <taxon>Eukaryota</taxon>
        <taxon>Metazoa</taxon>
        <taxon>Ecdysozoa</taxon>
        <taxon>Arthropoda</taxon>
        <taxon>Hexapoda</taxon>
        <taxon>Insecta</taxon>
        <taxon>Pterygota</taxon>
        <taxon>Neoptera</taxon>
        <taxon>Endopterygota</taxon>
        <taxon>Lepidoptera</taxon>
        <taxon>Glossata</taxon>
        <taxon>Ditrysia</taxon>
        <taxon>Papilionoidea</taxon>
        <taxon>Papilionidae</taxon>
        <taxon>Papilioninae</taxon>
        <taxon>Iphiclides</taxon>
    </lineage>
</organism>
<feature type="region of interest" description="Disordered" evidence="8">
    <location>
        <begin position="1"/>
        <end position="83"/>
    </location>
</feature>
<evidence type="ECO:0000256" key="4">
    <source>
        <dbReference type="ARBA" id="ARBA00022737"/>
    </source>
</evidence>
<proteinExistence type="predicted"/>
<dbReference type="EMBL" id="OW152819">
    <property type="protein sequence ID" value="CAH2073554.1"/>
    <property type="molecule type" value="Genomic_DNA"/>
</dbReference>
<reference evidence="10" key="1">
    <citation type="submission" date="2022-03" db="EMBL/GenBank/DDBJ databases">
        <authorList>
            <person name="Martin H S."/>
        </authorList>
    </citation>
    <scope>NUCLEOTIDE SEQUENCE</scope>
</reference>
<feature type="coiled-coil region" evidence="7">
    <location>
        <begin position="1709"/>
        <end position="1764"/>
    </location>
</feature>
<evidence type="ECO:0000313" key="10">
    <source>
        <dbReference type="EMBL" id="CAH2073554.1"/>
    </source>
</evidence>
<gene>
    <name evidence="10" type="ORF">IPOD504_LOCUS15690</name>
</gene>
<keyword evidence="6" id="KW-0206">Cytoskeleton</keyword>
<feature type="compositionally biased region" description="Basic and acidic residues" evidence="8">
    <location>
        <begin position="1"/>
        <end position="13"/>
    </location>
</feature>
<dbReference type="SUPFAM" id="SSF90257">
    <property type="entry name" value="Myosin rod fragments"/>
    <property type="match status" value="1"/>
</dbReference>
<dbReference type="InterPro" id="IPR000938">
    <property type="entry name" value="CAP-Gly_domain"/>
</dbReference>
<protein>
    <recommendedName>
        <fullName evidence="9">CAP-Gly domain-containing protein</fullName>
    </recommendedName>
</protein>
<evidence type="ECO:0000256" key="6">
    <source>
        <dbReference type="ARBA" id="ARBA00023212"/>
    </source>
</evidence>
<feature type="compositionally biased region" description="Polar residues" evidence="8">
    <location>
        <begin position="352"/>
        <end position="364"/>
    </location>
</feature>
<accession>A0ABN8J0F7</accession>
<feature type="region of interest" description="Disordered" evidence="8">
    <location>
        <begin position="1863"/>
        <end position="1885"/>
    </location>
</feature>
<feature type="domain" description="CAP-Gly" evidence="9">
    <location>
        <begin position="277"/>
        <end position="319"/>
    </location>
</feature>
<evidence type="ECO:0000256" key="1">
    <source>
        <dbReference type="ARBA" id="ARBA00004245"/>
    </source>
</evidence>
<feature type="non-terminal residue" evidence="10">
    <location>
        <position position="1"/>
    </location>
</feature>
<keyword evidence="3" id="KW-0493">Microtubule</keyword>
<feature type="coiled-coil region" evidence="7">
    <location>
        <begin position="1146"/>
        <end position="1486"/>
    </location>
</feature>
<evidence type="ECO:0000256" key="3">
    <source>
        <dbReference type="ARBA" id="ARBA00022701"/>
    </source>
</evidence>
<dbReference type="PROSITE" id="PS50245">
    <property type="entry name" value="CAP_GLY_2"/>
    <property type="match status" value="2"/>
</dbReference>
<feature type="coiled-coil region" evidence="7">
    <location>
        <begin position="527"/>
        <end position="645"/>
    </location>
</feature>